<evidence type="ECO:0000313" key="3">
    <source>
        <dbReference type="EMBL" id="EIC29077.1"/>
    </source>
</evidence>
<dbReference type="eggNOG" id="COG0666">
    <property type="taxonomic scope" value="Bacteria"/>
</dbReference>
<keyword evidence="1" id="KW-0677">Repeat</keyword>
<dbReference type="Gene3D" id="1.25.40.20">
    <property type="entry name" value="Ankyrin repeat-containing domain"/>
    <property type="match status" value="1"/>
</dbReference>
<dbReference type="SUPFAM" id="SSF48403">
    <property type="entry name" value="Ankyrin repeat"/>
    <property type="match status" value="1"/>
</dbReference>
<proteinExistence type="predicted"/>
<keyword evidence="2" id="KW-0040">ANK repeat</keyword>
<dbReference type="PANTHER" id="PTHR24171:SF8">
    <property type="entry name" value="BRCA1-ASSOCIATED RING DOMAIN PROTEIN 1"/>
    <property type="match status" value="1"/>
</dbReference>
<accession>H8GJ87</accession>
<name>H8GJ87_METAL</name>
<organism evidence="3 4">
    <name type="scientific">Methylomicrobium album BG8</name>
    <dbReference type="NCBI Taxonomy" id="686340"/>
    <lineage>
        <taxon>Bacteria</taxon>
        <taxon>Pseudomonadati</taxon>
        <taxon>Pseudomonadota</taxon>
        <taxon>Gammaproteobacteria</taxon>
        <taxon>Methylococcales</taxon>
        <taxon>Methylococcaceae</taxon>
        <taxon>Methylomicrobium</taxon>
    </lineage>
</organism>
<dbReference type="HOGENOM" id="CLU_1459730_0_0_6"/>
<gene>
    <name evidence="3" type="ORF">Metal_1277</name>
</gene>
<dbReference type="GO" id="GO:0085020">
    <property type="term" value="P:protein K6-linked ubiquitination"/>
    <property type="evidence" value="ECO:0007669"/>
    <property type="project" value="TreeGrafter"/>
</dbReference>
<dbReference type="EMBL" id="CM001475">
    <property type="protein sequence ID" value="EIC29077.1"/>
    <property type="molecule type" value="Genomic_DNA"/>
</dbReference>
<dbReference type="Proteomes" id="UP000005090">
    <property type="component" value="Chromosome"/>
</dbReference>
<evidence type="ECO:0000313" key="4">
    <source>
        <dbReference type="Proteomes" id="UP000005090"/>
    </source>
</evidence>
<sequence length="186" mass="20941">MNKPQLIEAAKTGDINRLQALIENGEALEQKDDYGWTALNWAAGRRGDTEIVKLLLEAGANPINSGRDLRTPYQIALAAARVETATLLQQAEQESGIASKKPARPFCKAYPVNAFHEFPDWRIEQSLSDDAVVYLHQDFSVTESMWPGENVVFDSGSEDWRNYCRNRLGFHVPTDLELAADYESRR</sequence>
<dbReference type="STRING" id="686340.Metal_1277"/>
<evidence type="ECO:0000256" key="2">
    <source>
        <dbReference type="ARBA" id="ARBA00023043"/>
    </source>
</evidence>
<dbReference type="InterPro" id="IPR036770">
    <property type="entry name" value="Ankyrin_rpt-contain_sf"/>
</dbReference>
<dbReference type="PANTHER" id="PTHR24171">
    <property type="entry name" value="ANKYRIN REPEAT DOMAIN-CONTAINING PROTEIN 39-RELATED"/>
    <property type="match status" value="1"/>
</dbReference>
<dbReference type="InterPro" id="IPR002110">
    <property type="entry name" value="Ankyrin_rpt"/>
</dbReference>
<dbReference type="AlphaFoldDB" id="H8GJ87"/>
<dbReference type="RefSeq" id="WP_005370684.1">
    <property type="nucleotide sequence ID" value="NZ_CM001475.1"/>
</dbReference>
<dbReference type="Pfam" id="PF12796">
    <property type="entry name" value="Ank_2"/>
    <property type="match status" value="1"/>
</dbReference>
<dbReference type="GO" id="GO:0004842">
    <property type="term" value="F:ubiquitin-protein transferase activity"/>
    <property type="evidence" value="ECO:0007669"/>
    <property type="project" value="TreeGrafter"/>
</dbReference>
<dbReference type="SMART" id="SM00248">
    <property type="entry name" value="ANK"/>
    <property type="match status" value="2"/>
</dbReference>
<keyword evidence="4" id="KW-1185">Reference proteome</keyword>
<evidence type="ECO:0000256" key="1">
    <source>
        <dbReference type="ARBA" id="ARBA00022737"/>
    </source>
</evidence>
<reference evidence="3 4" key="1">
    <citation type="journal article" date="2013" name="Genome Announc.">
        <title>Genome Sequence of the Obligate Gammaproteobacterial Methanotroph Methylomicrobium album Strain BG8.</title>
        <authorList>
            <person name="Kits K.D."/>
            <person name="Kalyuzhnaya M.G."/>
            <person name="Klotz M.G."/>
            <person name="Jetten M.S."/>
            <person name="Op den Camp H.J."/>
            <person name="Vuilleumier S."/>
            <person name="Bringel F."/>
            <person name="Dispirito A.A."/>
            <person name="Murrell J.C."/>
            <person name="Bruce D."/>
            <person name="Cheng J.F."/>
            <person name="Copeland A."/>
            <person name="Goodwin L."/>
            <person name="Hauser L."/>
            <person name="Lajus A."/>
            <person name="Land M.L."/>
            <person name="Lapidus A."/>
            <person name="Lucas S."/>
            <person name="Medigue C."/>
            <person name="Pitluck S."/>
            <person name="Woyke T."/>
            <person name="Zeytun A."/>
            <person name="Stein L.Y."/>
        </authorList>
    </citation>
    <scope>NUCLEOTIDE SEQUENCE [LARGE SCALE GENOMIC DNA]</scope>
    <source>
        <strain evidence="3 4">BG8</strain>
    </source>
</reference>
<protein>
    <submittedName>
        <fullName evidence="3">Ankyrin repeat-containing protein</fullName>
    </submittedName>
</protein>